<dbReference type="FunFam" id="1.10.10.60:FF:000141">
    <property type="entry name" value="TetR family transcriptional regulator"/>
    <property type="match status" value="1"/>
</dbReference>
<comment type="caution">
    <text evidence="6">The sequence shown here is derived from an EMBL/GenBank/DDBJ whole genome shotgun (WGS) entry which is preliminary data.</text>
</comment>
<dbReference type="Gene3D" id="1.10.357.10">
    <property type="entry name" value="Tetracycline Repressor, domain 2"/>
    <property type="match status" value="1"/>
</dbReference>
<dbReference type="PANTHER" id="PTHR30055:SF119">
    <property type="entry name" value="NALC"/>
    <property type="match status" value="1"/>
</dbReference>
<dbReference type="EMBL" id="RAPF01000001">
    <property type="protein sequence ID" value="RKF23002.1"/>
    <property type="molecule type" value="Genomic_DNA"/>
</dbReference>
<dbReference type="SUPFAM" id="SSF46689">
    <property type="entry name" value="Homeodomain-like"/>
    <property type="match status" value="1"/>
</dbReference>
<dbReference type="PRINTS" id="PR00455">
    <property type="entry name" value="HTHTETR"/>
</dbReference>
<dbReference type="GO" id="GO:0000976">
    <property type="term" value="F:transcription cis-regulatory region binding"/>
    <property type="evidence" value="ECO:0007669"/>
    <property type="project" value="TreeGrafter"/>
</dbReference>
<feature type="domain" description="HTH tetR-type" evidence="5">
    <location>
        <begin position="18"/>
        <end position="78"/>
    </location>
</feature>
<evidence type="ECO:0000256" key="4">
    <source>
        <dbReference type="PROSITE-ProRule" id="PRU00335"/>
    </source>
</evidence>
<dbReference type="InterPro" id="IPR009057">
    <property type="entry name" value="Homeodomain-like_sf"/>
</dbReference>
<evidence type="ECO:0000313" key="7">
    <source>
        <dbReference type="Proteomes" id="UP000284395"/>
    </source>
</evidence>
<gene>
    <name evidence="6" type="ORF">D6851_00325</name>
</gene>
<keyword evidence="7" id="KW-1185">Reference proteome</keyword>
<keyword evidence="2 4" id="KW-0238">DNA-binding</keyword>
<accession>A0A420EQQ0</accession>
<evidence type="ECO:0000313" key="6">
    <source>
        <dbReference type="EMBL" id="RKF23002.1"/>
    </source>
</evidence>
<organism evidence="6 7">
    <name type="scientific">Altericroceibacterium spongiae</name>
    <dbReference type="NCBI Taxonomy" id="2320269"/>
    <lineage>
        <taxon>Bacteria</taxon>
        <taxon>Pseudomonadati</taxon>
        <taxon>Pseudomonadota</taxon>
        <taxon>Alphaproteobacteria</taxon>
        <taxon>Sphingomonadales</taxon>
        <taxon>Erythrobacteraceae</taxon>
        <taxon>Altericroceibacterium</taxon>
    </lineage>
</organism>
<dbReference type="OrthoDB" id="9816431at2"/>
<dbReference type="SUPFAM" id="SSF48498">
    <property type="entry name" value="Tetracyclin repressor-like, C-terminal domain"/>
    <property type="match status" value="1"/>
</dbReference>
<dbReference type="PROSITE" id="PS50977">
    <property type="entry name" value="HTH_TETR_2"/>
    <property type="match status" value="1"/>
</dbReference>
<dbReference type="GO" id="GO:0003700">
    <property type="term" value="F:DNA-binding transcription factor activity"/>
    <property type="evidence" value="ECO:0007669"/>
    <property type="project" value="TreeGrafter"/>
</dbReference>
<dbReference type="InterPro" id="IPR001647">
    <property type="entry name" value="HTH_TetR"/>
</dbReference>
<dbReference type="InterPro" id="IPR039536">
    <property type="entry name" value="TetR_C_Proteobacteria"/>
</dbReference>
<keyword evidence="1" id="KW-0805">Transcription regulation</keyword>
<name>A0A420EQQ0_9SPHN</name>
<dbReference type="Pfam" id="PF00440">
    <property type="entry name" value="TetR_N"/>
    <property type="match status" value="1"/>
</dbReference>
<dbReference type="InterPro" id="IPR036271">
    <property type="entry name" value="Tet_transcr_reg_TetR-rel_C_sf"/>
</dbReference>
<evidence type="ECO:0000256" key="3">
    <source>
        <dbReference type="ARBA" id="ARBA00023163"/>
    </source>
</evidence>
<keyword evidence="3" id="KW-0804">Transcription</keyword>
<feature type="DNA-binding region" description="H-T-H motif" evidence="4">
    <location>
        <begin position="41"/>
        <end position="60"/>
    </location>
</feature>
<evidence type="ECO:0000256" key="1">
    <source>
        <dbReference type="ARBA" id="ARBA00023015"/>
    </source>
</evidence>
<evidence type="ECO:0000256" key="2">
    <source>
        <dbReference type="ARBA" id="ARBA00023125"/>
    </source>
</evidence>
<reference evidence="6 7" key="1">
    <citation type="submission" date="2018-09" db="EMBL/GenBank/DDBJ databases">
        <title>Altererythrobacter spongiae sp. nov., isolated from a marine sponge.</title>
        <authorList>
            <person name="Zhuang L."/>
            <person name="Luo L."/>
        </authorList>
    </citation>
    <scope>NUCLEOTIDE SEQUENCE [LARGE SCALE GENOMIC DNA]</scope>
    <source>
        <strain evidence="6 7">HN-Y73</strain>
    </source>
</reference>
<dbReference type="Gene3D" id="1.10.10.60">
    <property type="entry name" value="Homeodomain-like"/>
    <property type="match status" value="1"/>
</dbReference>
<dbReference type="Proteomes" id="UP000284395">
    <property type="component" value="Unassembled WGS sequence"/>
</dbReference>
<proteinExistence type="predicted"/>
<dbReference type="Pfam" id="PF14246">
    <property type="entry name" value="TetR_C_7"/>
    <property type="match status" value="1"/>
</dbReference>
<dbReference type="RefSeq" id="WP_120322905.1">
    <property type="nucleotide sequence ID" value="NZ_RAPF01000001.1"/>
</dbReference>
<sequence>MTNSCAEKNLCKRDAKKEEKRAAIVAIAQQHFTEHGFGGTTMSAIAADLGGSKTTLWSYFSSKEDLFAAALDDWIDIFEPVRNIRYEGDLRETLVSYCCDFLNQMLTPQVETMFRLVIAEAKRFPELGQIFYEQAPLRRHKALSAFLQQEMDSGRLRQYDSVRMSSQLHHLCLYRLFMHSIWGLEPDTSPAQIRLEAENVVDLFLNGYAAA</sequence>
<evidence type="ECO:0000259" key="5">
    <source>
        <dbReference type="PROSITE" id="PS50977"/>
    </source>
</evidence>
<dbReference type="AlphaFoldDB" id="A0A420EQQ0"/>
<dbReference type="InterPro" id="IPR050109">
    <property type="entry name" value="HTH-type_TetR-like_transc_reg"/>
</dbReference>
<dbReference type="PANTHER" id="PTHR30055">
    <property type="entry name" value="HTH-TYPE TRANSCRIPTIONAL REGULATOR RUTR"/>
    <property type="match status" value="1"/>
</dbReference>
<protein>
    <submittedName>
        <fullName evidence="6">TetR/AcrR family transcriptional regulator</fullName>
    </submittedName>
</protein>